<dbReference type="OrthoDB" id="6604018at2759"/>
<feature type="transmembrane region" description="Helical" evidence="5">
    <location>
        <begin position="59"/>
        <end position="79"/>
    </location>
</feature>
<keyword evidence="4 5" id="KW-0472">Membrane</keyword>
<dbReference type="STRING" id="623744.A0A553MNA5"/>
<proteinExistence type="predicted"/>
<dbReference type="Pfam" id="PF04588">
    <property type="entry name" value="HIG_1_N"/>
    <property type="match status" value="1"/>
</dbReference>
<dbReference type="GO" id="GO:0097250">
    <property type="term" value="P:mitochondrial respirasome assembly"/>
    <property type="evidence" value="ECO:0007669"/>
    <property type="project" value="TreeGrafter"/>
</dbReference>
<dbReference type="InterPro" id="IPR050355">
    <property type="entry name" value="RCF1"/>
</dbReference>
<dbReference type="PANTHER" id="PTHR12297">
    <property type="entry name" value="HYPOXIA-INDUCBILE GENE 1 HIG1 -RELATED"/>
    <property type="match status" value="1"/>
</dbReference>
<comment type="caution">
    <text evidence="7">The sequence shown here is derived from an EMBL/GenBank/DDBJ whole genome shotgun (WGS) entry which is preliminary data.</text>
</comment>
<evidence type="ECO:0000313" key="8">
    <source>
        <dbReference type="Proteomes" id="UP000316079"/>
    </source>
</evidence>
<evidence type="ECO:0000313" key="7">
    <source>
        <dbReference type="EMBL" id="TRY54656.1"/>
    </source>
</evidence>
<dbReference type="Gene3D" id="6.10.140.1320">
    <property type="match status" value="1"/>
</dbReference>
<protein>
    <recommendedName>
        <fullName evidence="6">HIG1 domain-containing protein</fullName>
    </recommendedName>
</protein>
<keyword evidence="2 5" id="KW-0812">Transmembrane</keyword>
<dbReference type="InterPro" id="IPR007667">
    <property type="entry name" value="Hypoxia_induced_domain"/>
</dbReference>
<evidence type="ECO:0000256" key="5">
    <source>
        <dbReference type="SAM" id="Phobius"/>
    </source>
</evidence>
<comment type="subcellular location">
    <subcellularLocation>
        <location evidence="1">Mitochondrion membrane</location>
    </subcellularLocation>
</comment>
<evidence type="ECO:0000256" key="1">
    <source>
        <dbReference type="ARBA" id="ARBA00004325"/>
    </source>
</evidence>
<reference evidence="7 8" key="1">
    <citation type="journal article" date="2019" name="Sci. Data">
        <title>Hybrid genome assembly and annotation of Danionella translucida.</title>
        <authorList>
            <person name="Kadobianskyi M."/>
            <person name="Schulze L."/>
            <person name="Schuelke M."/>
            <person name="Judkewitz B."/>
        </authorList>
    </citation>
    <scope>NUCLEOTIDE SEQUENCE [LARGE SCALE GENOMIC DNA]</scope>
    <source>
        <strain evidence="7 8">Bolton</strain>
    </source>
</reference>
<organism evidence="7 8">
    <name type="scientific">Danionella cerebrum</name>
    <dbReference type="NCBI Taxonomy" id="2873325"/>
    <lineage>
        <taxon>Eukaryota</taxon>
        <taxon>Metazoa</taxon>
        <taxon>Chordata</taxon>
        <taxon>Craniata</taxon>
        <taxon>Vertebrata</taxon>
        <taxon>Euteleostomi</taxon>
        <taxon>Actinopterygii</taxon>
        <taxon>Neopterygii</taxon>
        <taxon>Teleostei</taxon>
        <taxon>Ostariophysi</taxon>
        <taxon>Cypriniformes</taxon>
        <taxon>Danionidae</taxon>
        <taxon>Danioninae</taxon>
        <taxon>Danionella</taxon>
    </lineage>
</organism>
<dbReference type="PANTHER" id="PTHR12297:SF18">
    <property type="entry name" value="HIG1 DOMAIN FAMILY MEMBER 2A"/>
    <property type="match status" value="1"/>
</dbReference>
<sequence length="117" mass="12694">MVTATTPAVPDQLSKAVTPPVVIDLYQPPAIEGFVPFPVPAKEEGYKEKLIRRTMENPFVPIGCLATVSALGFGLRAFLQGQTQQSQRMMRARIFAQGFTVVAILTGVFASALRSKN</sequence>
<dbReference type="Proteomes" id="UP000316079">
    <property type="component" value="Unassembled WGS sequence"/>
</dbReference>
<keyword evidence="8" id="KW-1185">Reference proteome</keyword>
<dbReference type="GO" id="GO:0031966">
    <property type="term" value="C:mitochondrial membrane"/>
    <property type="evidence" value="ECO:0007669"/>
    <property type="project" value="UniProtKB-SubCell"/>
</dbReference>
<feature type="domain" description="HIG1" evidence="6">
    <location>
        <begin position="31"/>
        <end position="117"/>
    </location>
</feature>
<accession>A0A553MNA5</accession>
<evidence type="ECO:0000256" key="3">
    <source>
        <dbReference type="ARBA" id="ARBA00022989"/>
    </source>
</evidence>
<evidence type="ECO:0000259" key="6">
    <source>
        <dbReference type="PROSITE" id="PS51503"/>
    </source>
</evidence>
<feature type="transmembrane region" description="Helical" evidence="5">
    <location>
        <begin position="91"/>
        <end position="113"/>
    </location>
</feature>
<gene>
    <name evidence="7" type="ORF">DNTS_031197</name>
</gene>
<dbReference type="AlphaFoldDB" id="A0A553MNA5"/>
<dbReference type="EMBL" id="SRMA01027341">
    <property type="protein sequence ID" value="TRY54656.1"/>
    <property type="molecule type" value="Genomic_DNA"/>
</dbReference>
<keyword evidence="3 5" id="KW-1133">Transmembrane helix</keyword>
<name>A0A553MNA5_9TELE</name>
<dbReference type="PROSITE" id="PS51503">
    <property type="entry name" value="HIG1"/>
    <property type="match status" value="1"/>
</dbReference>
<evidence type="ECO:0000256" key="2">
    <source>
        <dbReference type="ARBA" id="ARBA00022692"/>
    </source>
</evidence>
<evidence type="ECO:0000256" key="4">
    <source>
        <dbReference type="ARBA" id="ARBA00023136"/>
    </source>
</evidence>